<protein>
    <submittedName>
        <fullName evidence="6">Twin transmembrane helix small protein</fullName>
    </submittedName>
</protein>
<dbReference type="PROSITE" id="PS51503">
    <property type="entry name" value="HIG1"/>
    <property type="match status" value="1"/>
</dbReference>
<dbReference type="EMBL" id="QFQI01000005">
    <property type="protein sequence ID" value="PZQ60484.1"/>
    <property type="molecule type" value="Genomic_DNA"/>
</dbReference>
<feature type="transmembrane region" description="Helical" evidence="4">
    <location>
        <begin position="57"/>
        <end position="75"/>
    </location>
</feature>
<name>A0A2W5P5N4_9SPHN</name>
<keyword evidence="3 4" id="KW-0472">Membrane</keyword>
<evidence type="ECO:0000313" key="7">
    <source>
        <dbReference type="Proteomes" id="UP000249229"/>
    </source>
</evidence>
<evidence type="ECO:0000256" key="4">
    <source>
        <dbReference type="SAM" id="Phobius"/>
    </source>
</evidence>
<evidence type="ECO:0000313" key="6">
    <source>
        <dbReference type="EMBL" id="PZQ60484.1"/>
    </source>
</evidence>
<evidence type="ECO:0000259" key="5">
    <source>
        <dbReference type="PROSITE" id="PS51503"/>
    </source>
</evidence>
<evidence type="ECO:0000256" key="1">
    <source>
        <dbReference type="ARBA" id="ARBA00022692"/>
    </source>
</evidence>
<dbReference type="Proteomes" id="UP000249229">
    <property type="component" value="Unassembled WGS sequence"/>
</dbReference>
<dbReference type="AlphaFoldDB" id="A0A2W5P5N4"/>
<reference evidence="6 7" key="1">
    <citation type="submission" date="2017-08" db="EMBL/GenBank/DDBJ databases">
        <title>Infants hospitalized years apart are colonized by the same room-sourced microbial strains.</title>
        <authorList>
            <person name="Brooks B."/>
            <person name="Olm M.R."/>
            <person name="Firek B.A."/>
            <person name="Baker R."/>
            <person name="Thomas B.C."/>
            <person name="Morowitz M.J."/>
            <person name="Banfield J.F."/>
        </authorList>
    </citation>
    <scope>NUCLEOTIDE SEQUENCE [LARGE SCALE GENOMIC DNA]</scope>
    <source>
        <strain evidence="6">S2_005_001_R1_22</strain>
    </source>
</reference>
<accession>A0A2W5P5N4</accession>
<evidence type="ECO:0000256" key="2">
    <source>
        <dbReference type="ARBA" id="ARBA00022989"/>
    </source>
</evidence>
<proteinExistence type="predicted"/>
<sequence length="77" mass="8139">MNTFLVILLVAAMIATVVALVRGIVSFLQSASAEARGEGGGPTAAQLKSNRMMQMRIFYQALAVLIVVVILFAAGRT</sequence>
<feature type="domain" description="HIG1" evidence="5">
    <location>
        <begin position="1"/>
        <end position="77"/>
    </location>
</feature>
<keyword evidence="1 4" id="KW-0812">Transmembrane</keyword>
<dbReference type="NCBIfam" id="NF033233">
    <property type="entry name" value="twin_helix"/>
    <property type="match status" value="1"/>
</dbReference>
<gene>
    <name evidence="6" type="ORF">DI544_08765</name>
</gene>
<dbReference type="Pfam" id="PF04588">
    <property type="entry name" value="HIG_1_N"/>
    <property type="match status" value="1"/>
</dbReference>
<comment type="caution">
    <text evidence="6">The sequence shown here is derived from an EMBL/GenBank/DDBJ whole genome shotgun (WGS) entry which is preliminary data.</text>
</comment>
<dbReference type="InterPro" id="IPR007667">
    <property type="entry name" value="Hypoxia_induced_domain"/>
</dbReference>
<evidence type="ECO:0000256" key="3">
    <source>
        <dbReference type="ARBA" id="ARBA00023136"/>
    </source>
</evidence>
<keyword evidence="2 4" id="KW-1133">Transmembrane helix</keyword>
<organism evidence="6 7">
    <name type="scientific">Sphingomonas taxi</name>
    <dbReference type="NCBI Taxonomy" id="1549858"/>
    <lineage>
        <taxon>Bacteria</taxon>
        <taxon>Pseudomonadati</taxon>
        <taxon>Pseudomonadota</taxon>
        <taxon>Alphaproteobacteria</taxon>
        <taxon>Sphingomonadales</taxon>
        <taxon>Sphingomonadaceae</taxon>
        <taxon>Sphingomonas</taxon>
    </lineage>
</organism>